<evidence type="ECO:0000313" key="3">
    <source>
        <dbReference type="EnsemblPlants" id="AES69789"/>
    </source>
</evidence>
<dbReference type="InterPro" id="IPR033640">
    <property type="entry name" value="FAR_C"/>
</dbReference>
<evidence type="ECO:0000313" key="4">
    <source>
        <dbReference type="Proteomes" id="UP000002051"/>
    </source>
</evidence>
<reference evidence="2 4" key="1">
    <citation type="journal article" date="2011" name="Nature">
        <title>The Medicago genome provides insight into the evolution of rhizobial symbioses.</title>
        <authorList>
            <person name="Young N.D."/>
            <person name="Debelle F."/>
            <person name="Oldroyd G.E."/>
            <person name="Geurts R."/>
            <person name="Cannon S.B."/>
            <person name="Udvardi M.K."/>
            <person name="Benedito V.A."/>
            <person name="Mayer K.F."/>
            <person name="Gouzy J."/>
            <person name="Schoof H."/>
            <person name="Van de Peer Y."/>
            <person name="Proost S."/>
            <person name="Cook D.R."/>
            <person name="Meyers B.C."/>
            <person name="Spannagl M."/>
            <person name="Cheung F."/>
            <person name="De Mita S."/>
            <person name="Krishnakumar V."/>
            <person name="Gundlach H."/>
            <person name="Zhou S."/>
            <person name="Mudge J."/>
            <person name="Bharti A.K."/>
            <person name="Murray J.D."/>
            <person name="Naoumkina M.A."/>
            <person name="Rosen B."/>
            <person name="Silverstein K.A."/>
            <person name="Tang H."/>
            <person name="Rombauts S."/>
            <person name="Zhao P.X."/>
            <person name="Zhou P."/>
            <person name="Barbe V."/>
            <person name="Bardou P."/>
            <person name="Bechner M."/>
            <person name="Bellec A."/>
            <person name="Berger A."/>
            <person name="Berges H."/>
            <person name="Bidwell S."/>
            <person name="Bisseling T."/>
            <person name="Choisne N."/>
            <person name="Couloux A."/>
            <person name="Denny R."/>
            <person name="Deshpande S."/>
            <person name="Dai X."/>
            <person name="Doyle J.J."/>
            <person name="Dudez A.M."/>
            <person name="Farmer A.D."/>
            <person name="Fouteau S."/>
            <person name="Franken C."/>
            <person name="Gibelin C."/>
            <person name="Gish J."/>
            <person name="Goldstein S."/>
            <person name="Gonzalez A.J."/>
            <person name="Green P.J."/>
            <person name="Hallab A."/>
            <person name="Hartog M."/>
            <person name="Hua A."/>
            <person name="Humphray S.J."/>
            <person name="Jeong D.H."/>
            <person name="Jing Y."/>
            <person name="Jocker A."/>
            <person name="Kenton S.M."/>
            <person name="Kim D.J."/>
            <person name="Klee K."/>
            <person name="Lai H."/>
            <person name="Lang C."/>
            <person name="Lin S."/>
            <person name="Macmil S.L."/>
            <person name="Magdelenat G."/>
            <person name="Matthews L."/>
            <person name="McCorrison J."/>
            <person name="Monaghan E.L."/>
            <person name="Mun J.H."/>
            <person name="Najar F.Z."/>
            <person name="Nicholson C."/>
            <person name="Noirot C."/>
            <person name="O'Bleness M."/>
            <person name="Paule C.R."/>
            <person name="Poulain J."/>
            <person name="Prion F."/>
            <person name="Qin B."/>
            <person name="Qu C."/>
            <person name="Retzel E.F."/>
            <person name="Riddle C."/>
            <person name="Sallet E."/>
            <person name="Samain S."/>
            <person name="Samson N."/>
            <person name="Sanders I."/>
            <person name="Saurat O."/>
            <person name="Scarpelli C."/>
            <person name="Schiex T."/>
            <person name="Segurens B."/>
            <person name="Severin A.J."/>
            <person name="Sherrier D.J."/>
            <person name="Shi R."/>
            <person name="Sims S."/>
            <person name="Singer S.R."/>
            <person name="Sinharoy S."/>
            <person name="Sterck L."/>
            <person name="Viollet A."/>
            <person name="Wang B.B."/>
            <person name="Wang K."/>
            <person name="Wang M."/>
            <person name="Wang X."/>
            <person name="Warfsmann J."/>
            <person name="Weissenbach J."/>
            <person name="White D.D."/>
            <person name="White J.D."/>
            <person name="Wiley G.B."/>
            <person name="Wincker P."/>
            <person name="Xing Y."/>
            <person name="Yang L."/>
            <person name="Yao Z."/>
            <person name="Ying F."/>
            <person name="Zhai J."/>
            <person name="Zhou L."/>
            <person name="Zuber A."/>
            <person name="Denarie J."/>
            <person name="Dixon R.A."/>
            <person name="May G.D."/>
            <person name="Schwartz D.C."/>
            <person name="Rogers J."/>
            <person name="Quetier F."/>
            <person name="Town C.D."/>
            <person name="Roe B.A."/>
        </authorList>
    </citation>
    <scope>NUCLEOTIDE SEQUENCE [LARGE SCALE GENOMIC DNA]</scope>
    <source>
        <strain evidence="2">A17</strain>
        <strain evidence="3 4">cv. Jemalong A17</strain>
    </source>
</reference>
<reference evidence="3" key="3">
    <citation type="submission" date="2015-04" db="UniProtKB">
        <authorList>
            <consortium name="EnsemblPlants"/>
        </authorList>
    </citation>
    <scope>IDENTIFICATION</scope>
    <source>
        <strain evidence="3">cv. Jemalong A17</strain>
    </source>
</reference>
<evidence type="ECO:0000313" key="2">
    <source>
        <dbReference type="EMBL" id="AES69789.1"/>
    </source>
</evidence>
<gene>
    <name evidence="2" type="ordered locus">MTR_3g034830</name>
</gene>
<reference evidence="2 4" key="2">
    <citation type="journal article" date="2014" name="BMC Genomics">
        <title>An improved genome release (version Mt4.0) for the model legume Medicago truncatula.</title>
        <authorList>
            <person name="Tang H."/>
            <person name="Krishnakumar V."/>
            <person name="Bidwell S."/>
            <person name="Rosen B."/>
            <person name="Chan A."/>
            <person name="Zhou S."/>
            <person name="Gentzbittel L."/>
            <person name="Childs K.L."/>
            <person name="Yandell M."/>
            <person name="Gundlach H."/>
            <person name="Mayer K.F."/>
            <person name="Schwartz D.C."/>
            <person name="Town C.D."/>
        </authorList>
    </citation>
    <scope>GENOME REANNOTATION</scope>
    <source>
        <strain evidence="3 4">cv. Jemalong A17</strain>
    </source>
</reference>
<dbReference type="eggNOG" id="KOG1221">
    <property type="taxonomic scope" value="Eukaryota"/>
</dbReference>
<dbReference type="AlphaFoldDB" id="G7IZM4"/>
<dbReference type="HOGENOM" id="CLU_188820_0_0_1"/>
<organism evidence="2 4">
    <name type="scientific">Medicago truncatula</name>
    <name type="common">Barrel medic</name>
    <name type="synonym">Medicago tribuloides</name>
    <dbReference type="NCBI Taxonomy" id="3880"/>
    <lineage>
        <taxon>Eukaryota</taxon>
        <taxon>Viridiplantae</taxon>
        <taxon>Streptophyta</taxon>
        <taxon>Embryophyta</taxon>
        <taxon>Tracheophyta</taxon>
        <taxon>Spermatophyta</taxon>
        <taxon>Magnoliopsida</taxon>
        <taxon>eudicotyledons</taxon>
        <taxon>Gunneridae</taxon>
        <taxon>Pentapetalae</taxon>
        <taxon>rosids</taxon>
        <taxon>fabids</taxon>
        <taxon>Fabales</taxon>
        <taxon>Fabaceae</taxon>
        <taxon>Papilionoideae</taxon>
        <taxon>50 kb inversion clade</taxon>
        <taxon>NPAAA clade</taxon>
        <taxon>Hologalegina</taxon>
        <taxon>IRL clade</taxon>
        <taxon>Trifolieae</taxon>
        <taxon>Medicago</taxon>
    </lineage>
</organism>
<proteinExistence type="predicted"/>
<keyword evidence="4" id="KW-1185">Reference proteome</keyword>
<dbReference type="Pfam" id="PF03015">
    <property type="entry name" value="Sterile"/>
    <property type="match status" value="1"/>
</dbReference>
<dbReference type="EnsemblPlants" id="AES69789">
    <property type="protein sequence ID" value="AES69789"/>
    <property type="gene ID" value="MTR_3g034830"/>
</dbReference>
<dbReference type="Proteomes" id="UP000002051">
    <property type="component" value="Chromosome 3"/>
</dbReference>
<name>G7IZM4_MEDTR</name>
<dbReference type="PaxDb" id="3880-AES69789"/>
<sequence length="61" mass="7425">MNHWIIFHFSFDDTNTEILRMATKGHLKVENEEFNFDPTSIDWMDYMMNTHIPGLIKYQMK</sequence>
<dbReference type="OMA" id="CVNWELY"/>
<dbReference type="EMBL" id="CM001219">
    <property type="protein sequence ID" value="AES69789.1"/>
    <property type="molecule type" value="Genomic_DNA"/>
</dbReference>
<protein>
    <submittedName>
        <fullName evidence="2">Jojoba acyl CoA reductase-related male sterility protein</fullName>
    </submittedName>
</protein>
<accession>G7IZM4</accession>
<evidence type="ECO:0000259" key="1">
    <source>
        <dbReference type="Pfam" id="PF03015"/>
    </source>
</evidence>
<feature type="domain" description="Fatty acyl-CoA reductase C-terminal" evidence="1">
    <location>
        <begin position="3"/>
        <end position="61"/>
    </location>
</feature>
<dbReference type="STRING" id="3880.G7IZM4"/>